<name>A0AAU9K4K9_9CILI</name>
<evidence type="ECO:0000313" key="8">
    <source>
        <dbReference type="EMBL" id="CAG9332121.1"/>
    </source>
</evidence>
<dbReference type="GO" id="GO:0046872">
    <property type="term" value="F:metal ion binding"/>
    <property type="evidence" value="ECO:0007669"/>
    <property type="project" value="UniProtKB-KW"/>
</dbReference>
<evidence type="ECO:0000256" key="7">
    <source>
        <dbReference type="RuleBase" id="RU004466"/>
    </source>
</evidence>
<organism evidence="8 9">
    <name type="scientific">Blepharisma stoltei</name>
    <dbReference type="NCBI Taxonomy" id="1481888"/>
    <lineage>
        <taxon>Eukaryota</taxon>
        <taxon>Sar</taxon>
        <taxon>Alveolata</taxon>
        <taxon>Ciliophora</taxon>
        <taxon>Postciliodesmatophora</taxon>
        <taxon>Heterotrichea</taxon>
        <taxon>Heterotrichida</taxon>
        <taxon>Blepharismidae</taxon>
        <taxon>Blepharisma</taxon>
    </lineage>
</organism>
<comment type="cofactor">
    <cofactor evidence="1">
        <name>Mg(2+)</name>
        <dbReference type="ChEBI" id="CHEBI:18420"/>
    </cofactor>
</comment>
<evidence type="ECO:0000256" key="2">
    <source>
        <dbReference type="ARBA" id="ARBA00006706"/>
    </source>
</evidence>
<dbReference type="GO" id="GO:0006744">
    <property type="term" value="P:ubiquinone biosynthetic process"/>
    <property type="evidence" value="ECO:0007669"/>
    <property type="project" value="TreeGrafter"/>
</dbReference>
<dbReference type="PROSITE" id="PS51257">
    <property type="entry name" value="PROKAR_LIPOPROTEIN"/>
    <property type="match status" value="1"/>
</dbReference>
<reference evidence="8" key="1">
    <citation type="submission" date="2021-09" db="EMBL/GenBank/DDBJ databases">
        <authorList>
            <consortium name="AG Swart"/>
            <person name="Singh M."/>
            <person name="Singh A."/>
            <person name="Seah K."/>
            <person name="Emmerich C."/>
        </authorList>
    </citation>
    <scope>NUCLEOTIDE SEQUENCE</scope>
    <source>
        <strain evidence="8">ATCC30299</strain>
    </source>
</reference>
<keyword evidence="5" id="KW-0460">Magnesium</keyword>
<evidence type="ECO:0000256" key="3">
    <source>
        <dbReference type="ARBA" id="ARBA00022679"/>
    </source>
</evidence>
<keyword evidence="4" id="KW-0479">Metal-binding</keyword>
<dbReference type="EMBL" id="CAJZBQ010000054">
    <property type="protein sequence ID" value="CAG9332121.1"/>
    <property type="molecule type" value="Genomic_DNA"/>
</dbReference>
<evidence type="ECO:0000256" key="4">
    <source>
        <dbReference type="ARBA" id="ARBA00022723"/>
    </source>
</evidence>
<dbReference type="PANTHER" id="PTHR12001:SF69">
    <property type="entry name" value="ALL TRANS-POLYPRENYL-DIPHOSPHATE SYNTHASE PDSS1"/>
    <property type="match status" value="1"/>
</dbReference>
<proteinExistence type="inferred from homology"/>
<dbReference type="InterPro" id="IPR008949">
    <property type="entry name" value="Isoprenoid_synthase_dom_sf"/>
</dbReference>
<dbReference type="SUPFAM" id="SSF48576">
    <property type="entry name" value="Terpenoid synthases"/>
    <property type="match status" value="1"/>
</dbReference>
<accession>A0AAU9K4K9</accession>
<dbReference type="GO" id="GO:1990234">
    <property type="term" value="C:transferase complex"/>
    <property type="evidence" value="ECO:0007669"/>
    <property type="project" value="TreeGrafter"/>
</dbReference>
<protein>
    <submittedName>
        <fullName evidence="8">Uncharacterized protein</fullName>
    </submittedName>
</protein>
<dbReference type="GO" id="GO:0008299">
    <property type="term" value="P:isoprenoid biosynthetic process"/>
    <property type="evidence" value="ECO:0007669"/>
    <property type="project" value="UniProtKB-KW"/>
</dbReference>
<evidence type="ECO:0000256" key="1">
    <source>
        <dbReference type="ARBA" id="ARBA00001946"/>
    </source>
</evidence>
<dbReference type="Proteomes" id="UP001162131">
    <property type="component" value="Unassembled WGS sequence"/>
</dbReference>
<evidence type="ECO:0000256" key="5">
    <source>
        <dbReference type="ARBA" id="ARBA00022842"/>
    </source>
</evidence>
<evidence type="ECO:0000313" key="9">
    <source>
        <dbReference type="Proteomes" id="UP001162131"/>
    </source>
</evidence>
<keyword evidence="9" id="KW-1185">Reference proteome</keyword>
<dbReference type="Gene3D" id="1.10.600.10">
    <property type="entry name" value="Farnesyl Diphosphate Synthase"/>
    <property type="match status" value="1"/>
</dbReference>
<dbReference type="CDD" id="cd00867">
    <property type="entry name" value="Trans_IPPS"/>
    <property type="match status" value="1"/>
</dbReference>
<comment type="similarity">
    <text evidence="2 7">Belongs to the FPP/GGPP synthase family.</text>
</comment>
<comment type="caution">
    <text evidence="8">The sequence shown here is derived from an EMBL/GenBank/DDBJ whole genome shotgun (WGS) entry which is preliminary data.</text>
</comment>
<dbReference type="PANTHER" id="PTHR12001">
    <property type="entry name" value="GERANYLGERANYL PYROPHOSPHATE SYNTHASE"/>
    <property type="match status" value="1"/>
</dbReference>
<dbReference type="InterPro" id="IPR000092">
    <property type="entry name" value="Polyprenyl_synt"/>
</dbReference>
<gene>
    <name evidence="8" type="ORF">BSTOLATCC_MIC55575</name>
</gene>
<sequence>MLRWKTICWASFTTACMRKTPEKFLGLASAYAERQMMHHFAQGLYPDSGIYIFADKCLRKNPINDSQLESYCNDKLLALKTIANPSFRESIKSHLTNIDTSISKMLKIDIKATDIVTKFFDFYGTKHMHASAMLLMAQAIGRISMKQLLFTQSIEMAHFGSSIHNKILDNSSEASWLHMFLGDNGMILGGDYMISNASIECCRINSLPLIQLLCLIIQNIAKGSILSLKGEGISEVLMNYCALCFYKTASIMANGCQGIAYLANSDTKISYDYGKHIGMALSVASDIKDYLNGKLKYNSFPVLFAANTHPSIHKLIQEKQENLAKELIADANGINWAKKLAIHHIEAAIEAANQFESPKELVALAASISNSL</sequence>
<dbReference type="AlphaFoldDB" id="A0AAU9K4K9"/>
<dbReference type="Pfam" id="PF00348">
    <property type="entry name" value="polyprenyl_synt"/>
    <property type="match status" value="1"/>
</dbReference>
<evidence type="ECO:0000256" key="6">
    <source>
        <dbReference type="ARBA" id="ARBA00023229"/>
    </source>
</evidence>
<keyword evidence="3 7" id="KW-0808">Transferase</keyword>
<dbReference type="GO" id="GO:0004659">
    <property type="term" value="F:prenyltransferase activity"/>
    <property type="evidence" value="ECO:0007669"/>
    <property type="project" value="InterPro"/>
</dbReference>
<keyword evidence="6" id="KW-0414">Isoprene biosynthesis</keyword>